<dbReference type="InterPro" id="IPR050832">
    <property type="entry name" value="Bact_Acetyltransf"/>
</dbReference>
<comment type="caution">
    <text evidence="4">The sequence shown here is derived from an EMBL/GenBank/DDBJ whole genome shotgun (WGS) entry which is preliminary data.</text>
</comment>
<evidence type="ECO:0000313" key="5">
    <source>
        <dbReference type="Proteomes" id="UP001371305"/>
    </source>
</evidence>
<evidence type="ECO:0000259" key="3">
    <source>
        <dbReference type="PROSITE" id="PS51186"/>
    </source>
</evidence>
<gene>
    <name evidence="4" type="ORF">WKV53_21360</name>
</gene>
<reference evidence="4 5" key="1">
    <citation type="submission" date="2024-04" db="EMBL/GenBank/DDBJ databases">
        <title>Luteolibacter sp. isolated from soil.</title>
        <authorList>
            <person name="An J."/>
        </authorList>
    </citation>
    <scope>NUCLEOTIDE SEQUENCE [LARGE SCALE GENOMIC DNA]</scope>
    <source>
        <strain evidence="4 5">Y139</strain>
    </source>
</reference>
<dbReference type="PANTHER" id="PTHR43877">
    <property type="entry name" value="AMINOALKYLPHOSPHONATE N-ACETYLTRANSFERASE-RELATED-RELATED"/>
    <property type="match status" value="1"/>
</dbReference>
<proteinExistence type="predicted"/>
<dbReference type="SUPFAM" id="SSF55729">
    <property type="entry name" value="Acyl-CoA N-acyltransferases (Nat)"/>
    <property type="match status" value="1"/>
</dbReference>
<dbReference type="CDD" id="cd04301">
    <property type="entry name" value="NAT_SF"/>
    <property type="match status" value="1"/>
</dbReference>
<feature type="domain" description="N-acetyltransferase" evidence="3">
    <location>
        <begin position="13"/>
        <end position="156"/>
    </location>
</feature>
<evidence type="ECO:0000256" key="2">
    <source>
        <dbReference type="ARBA" id="ARBA00023315"/>
    </source>
</evidence>
<dbReference type="Proteomes" id="UP001371305">
    <property type="component" value="Unassembled WGS sequence"/>
</dbReference>
<accession>A0ABU9B256</accession>
<name>A0ABU9B256_9BACT</name>
<evidence type="ECO:0000313" key="4">
    <source>
        <dbReference type="EMBL" id="MEK7953077.1"/>
    </source>
</evidence>
<keyword evidence="1" id="KW-0808">Transferase</keyword>
<dbReference type="RefSeq" id="WP_341406841.1">
    <property type="nucleotide sequence ID" value="NZ_JBBUKT010000010.1"/>
</dbReference>
<dbReference type="InterPro" id="IPR000182">
    <property type="entry name" value="GNAT_dom"/>
</dbReference>
<protein>
    <submittedName>
        <fullName evidence="4">GNAT family N-acetyltransferase</fullName>
    </submittedName>
</protein>
<dbReference type="PANTHER" id="PTHR43877:SF2">
    <property type="entry name" value="AMINOALKYLPHOSPHONATE N-ACETYLTRANSFERASE-RELATED"/>
    <property type="match status" value="1"/>
</dbReference>
<sequence length="156" mass="16597">MTPPASEDAAPAAILRPAGPRDAEELSVLLSELGYPSAPEAVVRRISACADVPGLSIVVATMDERIVGVVAVHCVPTLISDAALGRITALVVADEMRGRGIGRQLVEEAEAFARKQGCERMELTSGDHRPGAHAFYVRLGYAVEARRFIKHGLGER</sequence>
<keyword evidence="2" id="KW-0012">Acyltransferase</keyword>
<dbReference type="Pfam" id="PF00583">
    <property type="entry name" value="Acetyltransf_1"/>
    <property type="match status" value="1"/>
</dbReference>
<dbReference type="InterPro" id="IPR016181">
    <property type="entry name" value="Acyl_CoA_acyltransferase"/>
</dbReference>
<organism evidence="4 5">
    <name type="scientific">Luteolibacter soli</name>
    <dbReference type="NCBI Taxonomy" id="3135280"/>
    <lineage>
        <taxon>Bacteria</taxon>
        <taxon>Pseudomonadati</taxon>
        <taxon>Verrucomicrobiota</taxon>
        <taxon>Verrucomicrobiia</taxon>
        <taxon>Verrucomicrobiales</taxon>
        <taxon>Verrucomicrobiaceae</taxon>
        <taxon>Luteolibacter</taxon>
    </lineage>
</organism>
<dbReference type="PROSITE" id="PS51186">
    <property type="entry name" value="GNAT"/>
    <property type="match status" value="1"/>
</dbReference>
<evidence type="ECO:0000256" key="1">
    <source>
        <dbReference type="ARBA" id="ARBA00022679"/>
    </source>
</evidence>
<dbReference type="EMBL" id="JBBUKT010000010">
    <property type="protein sequence ID" value="MEK7953077.1"/>
    <property type="molecule type" value="Genomic_DNA"/>
</dbReference>
<dbReference type="Gene3D" id="3.40.630.30">
    <property type="match status" value="1"/>
</dbReference>
<keyword evidence="5" id="KW-1185">Reference proteome</keyword>